<evidence type="ECO:0000313" key="2">
    <source>
        <dbReference type="Proteomes" id="UP000463931"/>
    </source>
</evidence>
<sequence length="113" mass="12810">MTIEELKKRIEAIDVLGGEAKLTIHVNQKDSVQAKNMEDQIVLFQKNKGDIDVVVCIDNEEQKMLTISSTEDGVLFLDIEDYLYVTDAVGVFINVLQVCHEYMKSTRVEGETE</sequence>
<dbReference type="EMBL" id="CP040853">
    <property type="protein sequence ID" value="QIA91135.1"/>
    <property type="molecule type" value="Genomic_DNA"/>
</dbReference>
<evidence type="ECO:0000313" key="1">
    <source>
        <dbReference type="EMBL" id="QIA91135.1"/>
    </source>
</evidence>
<dbReference type="Proteomes" id="UP000463931">
    <property type="component" value="Plasmid unnamed"/>
</dbReference>
<reference evidence="1 2" key="1">
    <citation type="journal article" date="2019" name="Nat. Med.">
        <title>Preventing dysbiosis of the neonatal mouse intestinal microbiome protects against late-onset sepsis.</title>
        <authorList>
            <person name="Singer J.R."/>
            <person name="Blosser E.G."/>
            <person name="Zindl C.L."/>
            <person name="Silberger D.J."/>
            <person name="Conlan S."/>
            <person name="Laufer V.A."/>
            <person name="DiToro D."/>
            <person name="Deming C."/>
            <person name="Kumar R."/>
            <person name="Morrow C.D."/>
            <person name="Segre J.A."/>
            <person name="Gray M.J."/>
            <person name="Randolph D.A."/>
            <person name="Weaver C.T."/>
        </authorList>
    </citation>
    <scope>NUCLEOTIDE SEQUENCE [LARGE SCALE GENOMIC DNA]</scope>
    <source>
        <strain evidence="1 2">V10</strain>
    </source>
</reference>
<dbReference type="RefSeq" id="WP_163588269.1">
    <property type="nucleotide sequence ID" value="NZ_CP040853.1"/>
</dbReference>
<dbReference type="AlphaFoldDB" id="A0AAE6WL71"/>
<proteinExistence type="predicted"/>
<protein>
    <submittedName>
        <fullName evidence="1">Uncharacterized protein</fullName>
    </submittedName>
</protein>
<geneLocation type="plasmid" evidence="1 2">
    <name>unnamed</name>
</geneLocation>
<name>A0AAE6WL71_9LACO</name>
<organism evidence="1 2">
    <name type="scientific">Ligilactobacillus murinus</name>
    <dbReference type="NCBI Taxonomy" id="1622"/>
    <lineage>
        <taxon>Bacteria</taxon>
        <taxon>Bacillati</taxon>
        <taxon>Bacillota</taxon>
        <taxon>Bacilli</taxon>
        <taxon>Lactobacillales</taxon>
        <taxon>Lactobacillaceae</taxon>
        <taxon>Ligilactobacillus</taxon>
    </lineage>
</organism>
<accession>A0AAE6WL71</accession>
<keyword evidence="1" id="KW-0614">Plasmid</keyword>
<gene>
    <name evidence="1" type="ORF">FEE40_13080</name>
</gene>